<feature type="non-terminal residue" evidence="3">
    <location>
        <position position="1"/>
    </location>
</feature>
<evidence type="ECO:0000313" key="3">
    <source>
        <dbReference type="EMBL" id="KAF8699687.1"/>
    </source>
</evidence>
<dbReference type="EMBL" id="JACYCD010000238">
    <property type="protein sequence ID" value="KAF8699687.1"/>
    <property type="molecule type" value="Genomic_DNA"/>
</dbReference>
<accession>A0A8H7HMC3</accession>
<feature type="compositionally biased region" description="Basic and acidic residues" evidence="1">
    <location>
        <begin position="252"/>
        <end position="267"/>
    </location>
</feature>
<protein>
    <submittedName>
        <fullName evidence="3">N-terminal domain of CBF1 interacting co-repressor CIR</fullName>
    </submittedName>
</protein>
<dbReference type="OrthoDB" id="2159131at2759"/>
<name>A0A8H7HMC3_9AGAM</name>
<dbReference type="Proteomes" id="UP000602905">
    <property type="component" value="Unassembled WGS sequence"/>
</dbReference>
<reference evidence="3" key="1">
    <citation type="submission" date="2020-09" db="EMBL/GenBank/DDBJ databases">
        <title>Comparative genome analyses of four rice-infecting Rhizoctonia solani isolates reveal extensive enrichment of homogalacturonan modification genes.</title>
        <authorList>
            <person name="Lee D.-Y."/>
            <person name="Jeon J."/>
            <person name="Kim K.-T."/>
            <person name="Cheong K."/>
            <person name="Song H."/>
            <person name="Choi G."/>
            <person name="Ko J."/>
            <person name="Opiyo S.O."/>
            <person name="Zuo S."/>
            <person name="Madhav S."/>
            <person name="Lee Y.-H."/>
            <person name="Wang G.-L."/>
        </authorList>
    </citation>
    <scope>NUCLEOTIDE SEQUENCE</scope>
    <source>
        <strain evidence="3">AG1-IA WGL</strain>
    </source>
</reference>
<dbReference type="PANTHER" id="PTHR22093:SF0">
    <property type="entry name" value="LEUKOCYTE RECEPTOR CLUSTER MEMBER 1"/>
    <property type="match status" value="1"/>
</dbReference>
<dbReference type="PANTHER" id="PTHR22093">
    <property type="entry name" value="LEUKOCYTE RECEPTOR CLUSTER LRC MEMBER 1"/>
    <property type="match status" value="1"/>
</dbReference>
<evidence type="ECO:0000313" key="4">
    <source>
        <dbReference type="Proteomes" id="UP000602905"/>
    </source>
</evidence>
<feature type="compositionally biased region" description="Basic and acidic residues" evidence="1">
    <location>
        <begin position="55"/>
        <end position="75"/>
    </location>
</feature>
<comment type="caution">
    <text evidence="3">The sequence shown here is derived from an EMBL/GenBank/DDBJ whole genome shotgun (WGS) entry which is preliminary data.</text>
</comment>
<dbReference type="AlphaFoldDB" id="A0A8H7HMC3"/>
<feature type="compositionally biased region" description="Basic and acidic residues" evidence="1">
    <location>
        <begin position="301"/>
        <end position="316"/>
    </location>
</feature>
<feature type="region of interest" description="Disordered" evidence="1">
    <location>
        <begin position="123"/>
        <end position="402"/>
    </location>
</feature>
<proteinExistence type="predicted"/>
<dbReference type="InterPro" id="IPR019339">
    <property type="entry name" value="CIR_N_dom"/>
</dbReference>
<feature type="compositionally biased region" description="Basic and acidic residues" evidence="1">
    <location>
        <begin position="349"/>
        <end position="402"/>
    </location>
</feature>
<gene>
    <name evidence="3" type="ORF">RHS03_06965</name>
</gene>
<dbReference type="SMART" id="SM01083">
    <property type="entry name" value="Cir_N"/>
    <property type="match status" value="1"/>
</dbReference>
<evidence type="ECO:0000259" key="2">
    <source>
        <dbReference type="SMART" id="SM01083"/>
    </source>
</evidence>
<dbReference type="InterPro" id="IPR039875">
    <property type="entry name" value="LENG1-like"/>
</dbReference>
<feature type="region of interest" description="Disordered" evidence="1">
    <location>
        <begin position="55"/>
        <end position="105"/>
    </location>
</feature>
<organism evidence="3 4">
    <name type="scientific">Rhizoctonia solani</name>
    <dbReference type="NCBI Taxonomy" id="456999"/>
    <lineage>
        <taxon>Eukaryota</taxon>
        <taxon>Fungi</taxon>
        <taxon>Dikarya</taxon>
        <taxon>Basidiomycota</taxon>
        <taxon>Agaricomycotina</taxon>
        <taxon>Agaricomycetes</taxon>
        <taxon>Cantharellales</taxon>
        <taxon>Ceratobasidiaceae</taxon>
        <taxon>Rhizoctonia</taxon>
    </lineage>
</organism>
<evidence type="ECO:0000256" key="1">
    <source>
        <dbReference type="SAM" id="MobiDB-lite"/>
    </source>
</evidence>
<feature type="domain" description="CBF1-interacting co-repressor CIR N-terminal" evidence="2">
    <location>
        <begin position="11"/>
        <end position="47"/>
    </location>
</feature>
<feature type="compositionally biased region" description="Basic and acidic residues" evidence="1">
    <location>
        <begin position="323"/>
        <end position="342"/>
    </location>
</feature>
<sequence>MGKLNIAHHKSYHPYRADNIERVRRDEEEARLKEAIEDGRVSLADSEARISLLRERAKAESKPSKHKQQREEEKLLQGGNPLIAGSSSSSEHVVSKEKGEGGALTLTSASGHINFFEELEHSHQNTLEHSGRAKTKAEIDKVKEKELERGVPLMPDEKDRRPWYMDKGLKHPKDMTDEEVQLKEHTEPETEREKWGKRSRGNKTSSKTNLDPLKDMKSHLAARSRALSTRTSNPMPPPAPPRTSNSSGPKDAVAERTTREAAERARAEALIAKRRAEMDATSSVGGDTPYSVRDGGYSDVFNKKETREAHHAWEQRRGRHSDRRWDEDRDHRDRRDRSESSRSESQGSYRDEYGEREKYRGRDFDRDRERGRDRDKDRGRDRDLSRGERNRTRGVDDVRHRS</sequence>
<feature type="compositionally biased region" description="Basic and acidic residues" evidence="1">
    <location>
        <begin position="129"/>
        <end position="196"/>
    </location>
</feature>